<evidence type="ECO:0000256" key="7">
    <source>
        <dbReference type="ARBA" id="ARBA00022824"/>
    </source>
</evidence>
<gene>
    <name evidence="12" type="primary">LOC136074918</name>
</gene>
<evidence type="ECO:0000256" key="3">
    <source>
        <dbReference type="ARBA" id="ARBA00007063"/>
    </source>
</evidence>
<dbReference type="PANTHER" id="PTHR22760:SF2">
    <property type="entry name" value="ALPHA-1,2-MANNOSYLTRANSFERASE ALG9"/>
    <property type="match status" value="1"/>
</dbReference>
<evidence type="ECO:0000256" key="10">
    <source>
        <dbReference type="RuleBase" id="RU363075"/>
    </source>
</evidence>
<keyword evidence="9 10" id="KW-0472">Membrane</keyword>
<evidence type="ECO:0000256" key="5">
    <source>
        <dbReference type="ARBA" id="ARBA00022679"/>
    </source>
</evidence>
<dbReference type="Proteomes" id="UP001652625">
    <property type="component" value="Chromosome 01"/>
</dbReference>
<evidence type="ECO:0000313" key="11">
    <source>
        <dbReference type="Proteomes" id="UP001652625"/>
    </source>
</evidence>
<proteinExistence type="inferred from homology"/>
<evidence type="ECO:0000256" key="9">
    <source>
        <dbReference type="ARBA" id="ARBA00023136"/>
    </source>
</evidence>
<organism evidence="11 12">
    <name type="scientific">Hydra vulgaris</name>
    <name type="common">Hydra</name>
    <name type="synonym">Hydra attenuata</name>
    <dbReference type="NCBI Taxonomy" id="6087"/>
    <lineage>
        <taxon>Eukaryota</taxon>
        <taxon>Metazoa</taxon>
        <taxon>Cnidaria</taxon>
        <taxon>Hydrozoa</taxon>
        <taxon>Hydroidolina</taxon>
        <taxon>Anthoathecata</taxon>
        <taxon>Aplanulata</taxon>
        <taxon>Hydridae</taxon>
        <taxon>Hydra</taxon>
    </lineage>
</organism>
<evidence type="ECO:0000256" key="8">
    <source>
        <dbReference type="ARBA" id="ARBA00022989"/>
    </source>
</evidence>
<protein>
    <recommendedName>
        <fullName evidence="10">Mannosyltransferase</fullName>
        <ecNumber evidence="10">2.4.1.-</ecNumber>
    </recommendedName>
</protein>
<accession>A0ABM4B323</accession>
<keyword evidence="11" id="KW-1185">Reference proteome</keyword>
<reference evidence="12" key="2">
    <citation type="submission" date="2025-08" db="UniProtKB">
        <authorList>
            <consortium name="RefSeq"/>
        </authorList>
    </citation>
    <scope>IDENTIFICATION</scope>
</reference>
<reference evidence="11" key="1">
    <citation type="submission" date="2025-05" db="UniProtKB">
        <authorList>
            <consortium name="RefSeq"/>
        </authorList>
    </citation>
    <scope>NUCLEOTIDE SEQUENCE [LARGE SCALE GENOMIC DNA]</scope>
</reference>
<sequence>MFPIYPLIVASACIALSKFQELYHSIFTRSKRQHYASSSNWIVAAVVIIFGLLSVSRVIALFVGYRAPLDLYPEFHNLVNPFDPSVKPMIREDQKVNVSVGREWYRYPSSFFLPNNWNYLFIKSEFTGQLPQPFAVGADGTMVVPKNMNSKNIEEPSAYSNIEDCDFLVDVNLQTDSQYELNFSQMKKK</sequence>
<comment type="subcellular location">
    <subcellularLocation>
        <location evidence="1 10">Endoplasmic reticulum membrane</location>
        <topology evidence="1 10">Multi-pass membrane protein</topology>
    </subcellularLocation>
</comment>
<evidence type="ECO:0000313" key="12">
    <source>
        <dbReference type="RefSeq" id="XP_065643200.1"/>
    </source>
</evidence>
<feature type="transmembrane region" description="Helical" evidence="10">
    <location>
        <begin position="41"/>
        <end position="65"/>
    </location>
</feature>
<dbReference type="InterPro" id="IPR005599">
    <property type="entry name" value="GPI_mannosylTrfase"/>
</dbReference>
<keyword evidence="5" id="KW-0808">Transferase</keyword>
<evidence type="ECO:0000256" key="1">
    <source>
        <dbReference type="ARBA" id="ARBA00004477"/>
    </source>
</evidence>
<dbReference type="EC" id="2.4.1.-" evidence="10"/>
<evidence type="ECO:0000256" key="6">
    <source>
        <dbReference type="ARBA" id="ARBA00022692"/>
    </source>
</evidence>
<keyword evidence="4 10" id="KW-0328">Glycosyltransferase</keyword>
<dbReference type="Pfam" id="PF03901">
    <property type="entry name" value="Glyco_transf_22"/>
    <property type="match status" value="1"/>
</dbReference>
<evidence type="ECO:0000256" key="2">
    <source>
        <dbReference type="ARBA" id="ARBA00004922"/>
    </source>
</evidence>
<keyword evidence="7 10" id="KW-0256">Endoplasmic reticulum</keyword>
<comment type="caution">
    <text evidence="10">Lacks conserved residue(s) required for the propagation of feature annotation.</text>
</comment>
<keyword evidence="6 10" id="KW-0812">Transmembrane</keyword>
<dbReference type="PANTHER" id="PTHR22760">
    <property type="entry name" value="GLYCOSYLTRANSFERASE"/>
    <property type="match status" value="1"/>
</dbReference>
<comment type="similarity">
    <text evidence="3 10">Belongs to the glycosyltransferase 22 family.</text>
</comment>
<name>A0ABM4B323_HYDVU</name>
<dbReference type="RefSeq" id="XP_065643200.1">
    <property type="nucleotide sequence ID" value="XM_065787128.1"/>
</dbReference>
<keyword evidence="8 10" id="KW-1133">Transmembrane helix</keyword>
<evidence type="ECO:0000256" key="4">
    <source>
        <dbReference type="ARBA" id="ARBA00022676"/>
    </source>
</evidence>
<comment type="pathway">
    <text evidence="2">Protein modification; protein glycosylation.</text>
</comment>
<dbReference type="GeneID" id="136074918"/>